<dbReference type="SUPFAM" id="SSF51182">
    <property type="entry name" value="RmlC-like cupins"/>
    <property type="match status" value="1"/>
</dbReference>
<proteinExistence type="predicted"/>
<sequence>MNGPKIADGMDAAAATLCTIDWNDIDLVERAAFEFFEDVAADPAIVRARMDDLHNRPELLSLCEHYDILDKVVLFADPQSGVRIRLHIFLPGYFDRPHNHRWTYASRILRGQYRHFLFGNAELDEQVDPAKLGVLQVREEPVGIGYALHHSMVHAVVAEPFTVSLVVRGPALKDRFLVSDRKTGEAWWQYGAGQESVEDALRKRMTPARLQEVIGNLEEWKLL</sequence>
<gene>
    <name evidence="1" type="ORF">ACFYTH_35530</name>
</gene>
<evidence type="ECO:0000313" key="1">
    <source>
        <dbReference type="EMBL" id="MFF0458684.1"/>
    </source>
</evidence>
<dbReference type="InterPro" id="IPR011051">
    <property type="entry name" value="RmlC_Cupin_sf"/>
</dbReference>
<dbReference type="Proteomes" id="UP001601521">
    <property type="component" value="Unassembled WGS sequence"/>
</dbReference>
<reference evidence="1 2" key="1">
    <citation type="submission" date="2024-10" db="EMBL/GenBank/DDBJ databases">
        <title>The Natural Products Discovery Center: Release of the First 8490 Sequenced Strains for Exploring Actinobacteria Biosynthetic Diversity.</title>
        <authorList>
            <person name="Kalkreuter E."/>
            <person name="Kautsar S.A."/>
            <person name="Yang D."/>
            <person name="Bader C.D."/>
            <person name="Teijaro C.N."/>
            <person name="Fluegel L."/>
            <person name="Davis C.M."/>
            <person name="Simpson J.R."/>
            <person name="Lauterbach L."/>
            <person name="Steele A.D."/>
            <person name="Gui C."/>
            <person name="Meng S."/>
            <person name="Li G."/>
            <person name="Viehrig K."/>
            <person name="Ye F."/>
            <person name="Su P."/>
            <person name="Kiefer A.F."/>
            <person name="Nichols A."/>
            <person name="Cepeda A.J."/>
            <person name="Yan W."/>
            <person name="Fan B."/>
            <person name="Jiang Y."/>
            <person name="Adhikari A."/>
            <person name="Zheng C.-J."/>
            <person name="Schuster L."/>
            <person name="Cowan T.M."/>
            <person name="Smanski M.J."/>
            <person name="Chevrette M.G."/>
            <person name="De Carvalho L.P.S."/>
            <person name="Shen B."/>
        </authorList>
    </citation>
    <scope>NUCLEOTIDE SEQUENCE [LARGE SCALE GENOMIC DNA]</scope>
    <source>
        <strain evidence="1 2">NPDC004550</strain>
    </source>
</reference>
<name>A0ABW6NXJ8_9NOCA</name>
<keyword evidence="2" id="KW-1185">Reference proteome</keyword>
<organism evidence="1 2">
    <name type="scientific">Nocardia africana</name>
    <dbReference type="NCBI Taxonomy" id="134964"/>
    <lineage>
        <taxon>Bacteria</taxon>
        <taxon>Bacillati</taxon>
        <taxon>Actinomycetota</taxon>
        <taxon>Actinomycetes</taxon>
        <taxon>Mycobacteriales</taxon>
        <taxon>Nocardiaceae</taxon>
        <taxon>Nocardia</taxon>
    </lineage>
</organism>
<evidence type="ECO:0000313" key="2">
    <source>
        <dbReference type="Proteomes" id="UP001601521"/>
    </source>
</evidence>
<comment type="caution">
    <text evidence="1">The sequence shown here is derived from an EMBL/GenBank/DDBJ whole genome shotgun (WGS) entry which is preliminary data.</text>
</comment>
<accession>A0ABW6NXJ8</accession>
<dbReference type="RefSeq" id="WP_387256353.1">
    <property type="nucleotide sequence ID" value="NZ_JBIALX010000038.1"/>
</dbReference>
<dbReference type="EMBL" id="JBIALX010000038">
    <property type="protein sequence ID" value="MFF0458684.1"/>
    <property type="molecule type" value="Genomic_DNA"/>
</dbReference>
<protein>
    <submittedName>
        <fullName evidence="1">Uncharacterized protein</fullName>
    </submittedName>
</protein>